<dbReference type="EnsemblMetazoa" id="G33580.1">
    <property type="protein sequence ID" value="G33580.1:cds"/>
    <property type="gene ID" value="G33580"/>
</dbReference>
<feature type="region of interest" description="Disordered" evidence="1">
    <location>
        <begin position="59"/>
        <end position="99"/>
    </location>
</feature>
<evidence type="ECO:0000313" key="2">
    <source>
        <dbReference type="EnsemblMetazoa" id="G33580.1:cds"/>
    </source>
</evidence>
<evidence type="ECO:0000313" key="3">
    <source>
        <dbReference type="Proteomes" id="UP000005408"/>
    </source>
</evidence>
<feature type="compositionally biased region" description="Acidic residues" evidence="1">
    <location>
        <begin position="87"/>
        <end position="97"/>
    </location>
</feature>
<name>A0A8W8MF59_MAGGI</name>
<organism evidence="2 3">
    <name type="scientific">Magallana gigas</name>
    <name type="common">Pacific oyster</name>
    <name type="synonym">Crassostrea gigas</name>
    <dbReference type="NCBI Taxonomy" id="29159"/>
    <lineage>
        <taxon>Eukaryota</taxon>
        <taxon>Metazoa</taxon>
        <taxon>Spiralia</taxon>
        <taxon>Lophotrochozoa</taxon>
        <taxon>Mollusca</taxon>
        <taxon>Bivalvia</taxon>
        <taxon>Autobranchia</taxon>
        <taxon>Pteriomorphia</taxon>
        <taxon>Ostreida</taxon>
        <taxon>Ostreoidea</taxon>
        <taxon>Ostreidae</taxon>
        <taxon>Magallana</taxon>
    </lineage>
</organism>
<accession>A0A8W8MF59</accession>
<evidence type="ECO:0000256" key="1">
    <source>
        <dbReference type="SAM" id="MobiDB-lite"/>
    </source>
</evidence>
<feature type="compositionally biased region" description="Basic and acidic residues" evidence="1">
    <location>
        <begin position="67"/>
        <end position="82"/>
    </location>
</feature>
<protein>
    <submittedName>
        <fullName evidence="2">Uncharacterized protein</fullName>
    </submittedName>
</protein>
<dbReference type="Proteomes" id="UP000005408">
    <property type="component" value="Unassembled WGS sequence"/>
</dbReference>
<proteinExistence type="predicted"/>
<keyword evidence="3" id="KW-1185">Reference proteome</keyword>
<sequence length="139" mass="16144">MQNQKTSTINEDVEIEDELKGFGLAIVRVRLQSTVRFIRRCQGACKTYYISLRNTERRKLSGKKKNTTREADAKAEDGKEQPGDYMSSEESEEDEAGEFSHFSVRRLPWQKEAFQTLKDRLEEIHNESLTPSISDIRKK</sequence>
<dbReference type="AlphaFoldDB" id="A0A8W8MF59"/>
<reference evidence="2" key="1">
    <citation type="submission" date="2022-08" db="UniProtKB">
        <authorList>
            <consortium name="EnsemblMetazoa"/>
        </authorList>
    </citation>
    <scope>IDENTIFICATION</scope>
    <source>
        <strain evidence="2">05x7-T-G4-1.051#20</strain>
    </source>
</reference>